<dbReference type="SUPFAM" id="SSF48452">
    <property type="entry name" value="TPR-like"/>
    <property type="match status" value="1"/>
</dbReference>
<dbReference type="AlphaFoldDB" id="A0A1W1Y4P8"/>
<evidence type="ECO:0000313" key="2">
    <source>
        <dbReference type="EMBL" id="SMC30708.1"/>
    </source>
</evidence>
<gene>
    <name evidence="2" type="ORF">SAMN04487984_0254</name>
</gene>
<dbReference type="InterPro" id="IPR011990">
    <property type="entry name" value="TPR-like_helical_dom_sf"/>
</dbReference>
<name>A0A1W1Y4P8_9LACT</name>
<accession>A0A1W1Y4P8</accession>
<evidence type="ECO:0000313" key="3">
    <source>
        <dbReference type="Proteomes" id="UP000243884"/>
    </source>
</evidence>
<dbReference type="PROSITE" id="PS50005">
    <property type="entry name" value="TPR"/>
    <property type="match status" value="1"/>
</dbReference>
<feature type="repeat" description="TPR" evidence="1">
    <location>
        <begin position="148"/>
        <end position="181"/>
    </location>
</feature>
<dbReference type="STRING" id="371602.SAMN04487984_0254"/>
<keyword evidence="1" id="KW-0802">TPR repeat</keyword>
<evidence type="ECO:0000256" key="1">
    <source>
        <dbReference type="PROSITE-ProRule" id="PRU00339"/>
    </source>
</evidence>
<organism evidence="2 3">
    <name type="scientific">Aerococcus suis</name>
    <dbReference type="NCBI Taxonomy" id="371602"/>
    <lineage>
        <taxon>Bacteria</taxon>
        <taxon>Bacillati</taxon>
        <taxon>Bacillota</taxon>
        <taxon>Bacilli</taxon>
        <taxon>Lactobacillales</taxon>
        <taxon>Aerococcaceae</taxon>
        <taxon>Aerococcus</taxon>
    </lineage>
</organism>
<dbReference type="Proteomes" id="UP000243884">
    <property type="component" value="Unassembled WGS sequence"/>
</dbReference>
<reference evidence="3" key="1">
    <citation type="submission" date="2017-04" db="EMBL/GenBank/DDBJ databases">
        <authorList>
            <person name="Varghese N."/>
            <person name="Submissions S."/>
        </authorList>
    </citation>
    <scope>NUCLEOTIDE SEQUENCE [LARGE SCALE GENOMIC DNA]</scope>
    <source>
        <strain evidence="3">DSM 21500</strain>
    </source>
</reference>
<dbReference type="InterPro" id="IPR019734">
    <property type="entry name" value="TPR_rpt"/>
</dbReference>
<protein>
    <submittedName>
        <fullName evidence="2">Tetratricopeptide repeat-containing protein</fullName>
    </submittedName>
</protein>
<dbReference type="Gene3D" id="1.25.40.10">
    <property type="entry name" value="Tetratricopeptide repeat domain"/>
    <property type="match status" value="1"/>
</dbReference>
<keyword evidence="3" id="KW-1185">Reference proteome</keyword>
<dbReference type="OrthoDB" id="2134051at2"/>
<dbReference type="EMBL" id="FWXK01000001">
    <property type="protein sequence ID" value="SMC30708.1"/>
    <property type="molecule type" value="Genomic_DNA"/>
</dbReference>
<sequence>MSEKKEDLLNQIVIQKTGDFETDLRHIAQNLRDNFDYIEDEAFIKALDQYLVEAYTDKADSLETILTDIKQTDDEEFMSNMKKMSQDNPTRAQFETSLFIRKMEEDFSEIRPRMYEKNLSIYSPIDQFESWLENGSEMILKPTKRDYANLYKDYARILVTSNEWREATEMYQQATLWNPYDAPAYLELAELYQNMGQYGMSYPTILSGLKHAYFPHCLAQGFYLLGQFYLSKGDTMSAYELFHLSLLWDESEEAKKAFYELMEQMPEQMRVDLTAPEVLAAVNLSMYPDAEKLAALENYINEAELSDEDKEKLIETYQHIIGELSKMK</sequence>
<proteinExistence type="predicted"/>
<dbReference type="RefSeq" id="WP_084097859.1">
    <property type="nucleotide sequence ID" value="NZ_FWXK01000001.1"/>
</dbReference>